<dbReference type="Proteomes" id="UP001174934">
    <property type="component" value="Unassembled WGS sequence"/>
</dbReference>
<organism evidence="2 3">
    <name type="scientific">Bombardia bombarda</name>
    <dbReference type="NCBI Taxonomy" id="252184"/>
    <lineage>
        <taxon>Eukaryota</taxon>
        <taxon>Fungi</taxon>
        <taxon>Dikarya</taxon>
        <taxon>Ascomycota</taxon>
        <taxon>Pezizomycotina</taxon>
        <taxon>Sordariomycetes</taxon>
        <taxon>Sordariomycetidae</taxon>
        <taxon>Sordariales</taxon>
        <taxon>Lasiosphaeriaceae</taxon>
        <taxon>Bombardia</taxon>
    </lineage>
</organism>
<accession>A0AA39U6Y6</accession>
<proteinExistence type="predicted"/>
<name>A0AA39U6Y6_9PEZI</name>
<dbReference type="EMBL" id="JAULSR010000008">
    <property type="protein sequence ID" value="KAK0613160.1"/>
    <property type="molecule type" value="Genomic_DNA"/>
</dbReference>
<dbReference type="AlphaFoldDB" id="A0AA39U6Y6"/>
<keyword evidence="3" id="KW-1185">Reference proteome</keyword>
<reference evidence="2" key="1">
    <citation type="submission" date="2023-06" db="EMBL/GenBank/DDBJ databases">
        <title>Genome-scale phylogeny and comparative genomics of the fungal order Sordariales.</title>
        <authorList>
            <consortium name="Lawrence Berkeley National Laboratory"/>
            <person name="Hensen N."/>
            <person name="Bonometti L."/>
            <person name="Westerberg I."/>
            <person name="Brannstrom I.O."/>
            <person name="Guillou S."/>
            <person name="Cros-Aarteil S."/>
            <person name="Calhoun S."/>
            <person name="Haridas S."/>
            <person name="Kuo A."/>
            <person name="Mondo S."/>
            <person name="Pangilinan J."/>
            <person name="Riley R."/>
            <person name="LaButti K."/>
            <person name="Andreopoulos B."/>
            <person name="Lipzen A."/>
            <person name="Chen C."/>
            <person name="Yanf M."/>
            <person name="Daum C."/>
            <person name="Ng V."/>
            <person name="Clum A."/>
            <person name="Steindorff A."/>
            <person name="Ohm R."/>
            <person name="Martin F."/>
            <person name="Silar P."/>
            <person name="Natvig D."/>
            <person name="Lalanne C."/>
            <person name="Gautier V."/>
            <person name="Ament-velasquez S.L."/>
            <person name="Kruys A."/>
            <person name="Hutchinson M.I."/>
            <person name="Powell A.J."/>
            <person name="Barry K."/>
            <person name="Miller A.N."/>
            <person name="Grigoriev I.V."/>
            <person name="Debuchy R."/>
            <person name="Gladieux P."/>
            <person name="Thoren M.H."/>
            <person name="Johannesson H."/>
        </authorList>
    </citation>
    <scope>NUCLEOTIDE SEQUENCE</scope>
    <source>
        <strain evidence="2">SMH3391-2</strain>
    </source>
</reference>
<feature type="region of interest" description="Disordered" evidence="1">
    <location>
        <begin position="18"/>
        <end position="76"/>
    </location>
</feature>
<gene>
    <name evidence="2" type="ORF">B0T17DRAFT_620499</name>
</gene>
<protein>
    <submittedName>
        <fullName evidence="2">Uncharacterized protein</fullName>
    </submittedName>
</protein>
<sequence>MSELRDREIERLQRELEQAKAREEQERREKEQAEKRAEAAERQVQKTTLKEYLRETATSTFSKPSGLPTRTFLPRDAPRMSRASATYPMWLRPWSGFADLQHLTNPAVDLLALLEI</sequence>
<comment type="caution">
    <text evidence="2">The sequence shown here is derived from an EMBL/GenBank/DDBJ whole genome shotgun (WGS) entry which is preliminary data.</text>
</comment>
<evidence type="ECO:0000313" key="2">
    <source>
        <dbReference type="EMBL" id="KAK0613160.1"/>
    </source>
</evidence>
<evidence type="ECO:0000313" key="3">
    <source>
        <dbReference type="Proteomes" id="UP001174934"/>
    </source>
</evidence>
<evidence type="ECO:0000256" key="1">
    <source>
        <dbReference type="SAM" id="MobiDB-lite"/>
    </source>
</evidence>
<feature type="compositionally biased region" description="Basic and acidic residues" evidence="1">
    <location>
        <begin position="18"/>
        <end position="54"/>
    </location>
</feature>